<dbReference type="GO" id="GO:0008233">
    <property type="term" value="F:peptidase activity"/>
    <property type="evidence" value="ECO:0007669"/>
    <property type="project" value="UniProtKB-KW"/>
</dbReference>
<gene>
    <name evidence="1" type="ORF">WMN62_03530</name>
</gene>
<dbReference type="InterPro" id="IPR023562">
    <property type="entry name" value="ClpP/TepA"/>
</dbReference>
<dbReference type="Proteomes" id="UP001370299">
    <property type="component" value="Unassembled WGS sequence"/>
</dbReference>
<keyword evidence="1" id="KW-0645">Protease</keyword>
<proteinExistence type="predicted"/>
<evidence type="ECO:0000313" key="1">
    <source>
        <dbReference type="EMBL" id="MEK0170533.1"/>
    </source>
</evidence>
<name>A0ABU8Y6S8_9MICO</name>
<reference evidence="1 2" key="1">
    <citation type="submission" date="2024-03" db="EMBL/GenBank/DDBJ databases">
        <title>Whole genomes of four grape xylem sap localized bacterial endophytes.</title>
        <authorList>
            <person name="Kumar G."/>
            <person name="Savka M.A."/>
        </authorList>
    </citation>
    <scope>NUCLEOTIDE SEQUENCE [LARGE SCALE GENOMIC DNA]</scope>
    <source>
        <strain evidence="1 2">RIT_GXS8</strain>
    </source>
</reference>
<protein>
    <submittedName>
        <fullName evidence="1">ATP-dependent Clp protease proteolytic subunit</fullName>
    </submittedName>
</protein>
<dbReference type="GO" id="GO:0006508">
    <property type="term" value="P:proteolysis"/>
    <property type="evidence" value="ECO:0007669"/>
    <property type="project" value="UniProtKB-KW"/>
</dbReference>
<organism evidence="1 2">
    <name type="scientific">Curtobacterium citreum</name>
    <dbReference type="NCBI Taxonomy" id="2036"/>
    <lineage>
        <taxon>Bacteria</taxon>
        <taxon>Bacillati</taxon>
        <taxon>Actinomycetota</taxon>
        <taxon>Actinomycetes</taxon>
        <taxon>Micrococcales</taxon>
        <taxon>Microbacteriaceae</taxon>
        <taxon>Curtobacterium</taxon>
    </lineage>
</organism>
<sequence>MHCGRTVDRPRADTDHDRVFTARQARQYGLVDHVITRR</sequence>
<dbReference type="Gene3D" id="3.90.226.10">
    <property type="entry name" value="2-enoyl-CoA Hydratase, Chain A, domain 1"/>
    <property type="match status" value="1"/>
</dbReference>
<accession>A0ABU8Y6S8</accession>
<dbReference type="SUPFAM" id="SSF52096">
    <property type="entry name" value="ClpP/crotonase"/>
    <property type="match status" value="1"/>
</dbReference>
<dbReference type="Pfam" id="PF00574">
    <property type="entry name" value="CLP_protease"/>
    <property type="match status" value="1"/>
</dbReference>
<dbReference type="EMBL" id="JBBLYY010000023">
    <property type="protein sequence ID" value="MEK0170533.1"/>
    <property type="molecule type" value="Genomic_DNA"/>
</dbReference>
<evidence type="ECO:0000313" key="2">
    <source>
        <dbReference type="Proteomes" id="UP001370299"/>
    </source>
</evidence>
<keyword evidence="1" id="KW-0378">Hydrolase</keyword>
<dbReference type="RefSeq" id="WP_340196601.1">
    <property type="nucleotide sequence ID" value="NZ_JBBKAP010000042.1"/>
</dbReference>
<keyword evidence="2" id="KW-1185">Reference proteome</keyword>
<dbReference type="InterPro" id="IPR029045">
    <property type="entry name" value="ClpP/crotonase-like_dom_sf"/>
</dbReference>
<comment type="caution">
    <text evidence="1">The sequence shown here is derived from an EMBL/GenBank/DDBJ whole genome shotgun (WGS) entry which is preliminary data.</text>
</comment>